<name>A0ABP7T792_9PSEU</name>
<dbReference type="Proteomes" id="UP001501747">
    <property type="component" value="Unassembled WGS sequence"/>
</dbReference>
<dbReference type="EMBL" id="BAABAL010000018">
    <property type="protein sequence ID" value="GAA4022080.1"/>
    <property type="molecule type" value="Genomic_DNA"/>
</dbReference>
<protein>
    <recommendedName>
        <fullName evidence="3">UDP-N-acetylglucosamine kinase</fullName>
    </recommendedName>
</protein>
<keyword evidence="2" id="KW-1185">Reference proteome</keyword>
<gene>
    <name evidence="1" type="ORF">GCM10022247_52870</name>
</gene>
<dbReference type="SUPFAM" id="SSF52540">
    <property type="entry name" value="P-loop containing nucleoside triphosphate hydrolases"/>
    <property type="match status" value="1"/>
</dbReference>
<comment type="caution">
    <text evidence="1">The sequence shown here is derived from an EMBL/GenBank/DDBJ whole genome shotgun (WGS) entry which is preliminary data.</text>
</comment>
<reference evidence="2" key="1">
    <citation type="journal article" date="2019" name="Int. J. Syst. Evol. Microbiol.">
        <title>The Global Catalogue of Microorganisms (GCM) 10K type strain sequencing project: providing services to taxonomists for standard genome sequencing and annotation.</title>
        <authorList>
            <consortium name="The Broad Institute Genomics Platform"/>
            <consortium name="The Broad Institute Genome Sequencing Center for Infectious Disease"/>
            <person name="Wu L."/>
            <person name="Ma J."/>
        </authorList>
    </citation>
    <scope>NUCLEOTIDE SEQUENCE [LARGE SCALE GENOMIC DNA]</scope>
    <source>
        <strain evidence="2">JCM 17342</strain>
    </source>
</reference>
<accession>A0ABP7T792</accession>
<dbReference type="InterPro" id="IPR027417">
    <property type="entry name" value="P-loop_NTPase"/>
</dbReference>
<organism evidence="1 2">
    <name type="scientific">Allokutzneria multivorans</name>
    <dbReference type="NCBI Taxonomy" id="1142134"/>
    <lineage>
        <taxon>Bacteria</taxon>
        <taxon>Bacillati</taxon>
        <taxon>Actinomycetota</taxon>
        <taxon>Actinomycetes</taxon>
        <taxon>Pseudonocardiales</taxon>
        <taxon>Pseudonocardiaceae</taxon>
        <taxon>Allokutzneria</taxon>
    </lineage>
</organism>
<sequence length="179" mass="19071">MLVDALLIGGRAGVGKTTVAWEVSALLRAVPVAHALIDGDFMGQVHPAPEGDPHRSEITTLNLAAVWSNYARLGCSRLVYTNTLCVMPSATSIFTRAMGSDLRIVRVLLTASDTTAHSRLAHRELGSELDQELVNSASKARLLDARCPADTVRVATDHRSVPEIAREVIAATGWTSACG</sequence>
<proteinExistence type="predicted"/>
<evidence type="ECO:0008006" key="3">
    <source>
        <dbReference type="Google" id="ProtNLM"/>
    </source>
</evidence>
<dbReference type="Gene3D" id="3.40.50.300">
    <property type="entry name" value="P-loop containing nucleotide triphosphate hydrolases"/>
    <property type="match status" value="1"/>
</dbReference>
<evidence type="ECO:0000313" key="2">
    <source>
        <dbReference type="Proteomes" id="UP001501747"/>
    </source>
</evidence>
<evidence type="ECO:0000313" key="1">
    <source>
        <dbReference type="EMBL" id="GAA4022080.1"/>
    </source>
</evidence>